<keyword evidence="3 7" id="KW-0808">Transferase</keyword>
<sequence>MSFTQKHYQNFKKISAALILTYLSLPTGTPRLSRSALEQIIPRELSEEQVTKIFSDSQSLSSRPRPIMSSQFFLRRYATVILDTIEHIISDTHNSQVPDYVLVSQAFFFNGLQAKYDHSFTRYQARRGHYATLTFREGAIVQHSKSELQYITTHMHRIPTKYRAAVKRAVAGKADRTTDALLSSLLRSALKSGKARDLEIALRVCFPAPEDAVLQRMRINHRVLTNILLSCQREMHWTRNYNLKLLMKCAGVGLYSLSCLVLSTMSSPHQAGLISSLASRGTFSYGLDAFIDTTKALHDLARRCTLLPPELVSSAHSNAPTSLRYTDAMYLNTLAGRFHDHTVIEKDTTISARQVYYGEHLSYDHTVGRFTPEAFLRKQAKYIATTQHPARAAFENSRIRTASDWLYRFLSYGASGSATTSGSRSLGFDRSVSKTFWLSAQSPTTFRALVSKGSPPTAQNRLIWKRENGKERALLASDLTHWFKESIVINEIESAIFKALDEVPLEMNASQEYAKVTQRRKDVMDMLAIVDTDYADFNITHVFNSFRRYYLALADIARAHIPKFEFIDGINKAEYYATTAEWCAQAYNDMWMAKDAKTPHERLSRGLWSGWRTTQFYNTIFNVIYARIAREDVTAMFPESEIIRMENVGDDSHGVANAGISALRFASVLSEQDHDLNPSKQLIDGSAAEFLRVHYAQDGSMRGAINRSISGYVGSDLQKAPNRSSRDACSGAGDALISMQRRGFSYDSAAIVLSAVLDYWGTFVHSDGRKMRVPDRVMFASTHNGGFGVNRYAQPAILCKESLPPYPEFRPSSEVKYNQPAADSFVSGFASYVYSKGSVLFDPQTLRSALADATMSGQNYDFLPGEVYRAYNDSTYDWACSVQGVKLTQAPCPPLHASDAVSIETALVQLSTSVPEVHDTSTPEEIVATLRSLALGPFAAADTHAYSTTKPVDAGSFTEIEKLMLMLTGTDASSQFELLRQLVPYPMYTPLLRYRYHVPANIAGVMPAEFRAVHRAALNRVLRRITAQSRPLYRSTDDSITPSAILPADDSYVNKYLSTLTAYLHYFNVRFMRAYLARGLHRVFML</sequence>
<dbReference type="GO" id="GO:0000166">
    <property type="term" value="F:nucleotide binding"/>
    <property type="evidence" value="ECO:0007669"/>
    <property type="project" value="UniProtKB-KW"/>
</dbReference>
<reference evidence="8" key="1">
    <citation type="journal article" date="2023" name="Microbiol. Spectr.">
        <title>Extreme Diversity of Mycoviruses Present in Single Strains of Rhizoctonia cerealis, the Pathogen of Wheat Sharp Eyespot.</title>
        <authorList>
            <person name="Li W."/>
            <person name="Sun H."/>
            <person name="Cao S."/>
            <person name="Zhang A."/>
            <person name="Zhang H."/>
            <person name="Shu Y."/>
            <person name="Chen H."/>
        </authorList>
    </citation>
    <scope>NUCLEOTIDE SEQUENCE</scope>
    <source>
        <strain evidence="8">RcMBLV-0928-2</strain>
    </source>
</reference>
<evidence type="ECO:0000256" key="7">
    <source>
        <dbReference type="RuleBase" id="RU364050"/>
    </source>
</evidence>
<evidence type="ECO:0000256" key="4">
    <source>
        <dbReference type="ARBA" id="ARBA00022695"/>
    </source>
</evidence>
<dbReference type="InterPro" id="IPR043502">
    <property type="entry name" value="DNA/RNA_pol_sf"/>
</dbReference>
<dbReference type="GO" id="GO:0006351">
    <property type="term" value="P:DNA-templated transcription"/>
    <property type="evidence" value="ECO:0007669"/>
    <property type="project" value="InterPro"/>
</dbReference>
<dbReference type="InterPro" id="IPR001795">
    <property type="entry name" value="RNA-dir_pol_luteovirus"/>
</dbReference>
<dbReference type="GO" id="GO:0003968">
    <property type="term" value="F:RNA-directed RNA polymerase activity"/>
    <property type="evidence" value="ECO:0007669"/>
    <property type="project" value="UniProtKB-KW"/>
</dbReference>
<accession>A0AA51BSB1</accession>
<keyword evidence="7" id="KW-0693">Viral RNA replication</keyword>
<evidence type="ECO:0000256" key="2">
    <source>
        <dbReference type="ARBA" id="ARBA00022484"/>
    </source>
</evidence>
<name>A0AA51BSB1_9VIRU</name>
<reference evidence="8" key="2">
    <citation type="submission" date="2023-05" db="EMBL/GenBank/DDBJ databases">
        <authorList>
            <person name="Li W."/>
        </authorList>
    </citation>
    <scope>NUCLEOTIDE SEQUENCE</scope>
    <source>
        <strain evidence="8">RcMBLV-0928-2</strain>
    </source>
</reference>
<dbReference type="GO" id="GO:0003723">
    <property type="term" value="F:RNA binding"/>
    <property type="evidence" value="ECO:0007669"/>
    <property type="project" value="InterPro"/>
</dbReference>
<protein>
    <recommendedName>
        <fullName evidence="1 7">RNA-directed RNA polymerase</fullName>
        <ecNumber evidence="1 7">2.7.7.48</ecNumber>
    </recommendedName>
</protein>
<dbReference type="EC" id="2.7.7.48" evidence="1 7"/>
<dbReference type="SUPFAM" id="SSF56672">
    <property type="entry name" value="DNA/RNA polymerases"/>
    <property type="match status" value="1"/>
</dbReference>
<evidence type="ECO:0000256" key="6">
    <source>
        <dbReference type="ARBA" id="ARBA00048744"/>
    </source>
</evidence>
<keyword evidence="5 7" id="KW-0547">Nucleotide-binding</keyword>
<keyword evidence="2 7" id="KW-0696">RNA-directed RNA polymerase</keyword>
<keyword evidence="4 7" id="KW-0548">Nucleotidyltransferase</keyword>
<evidence type="ECO:0000313" key="8">
    <source>
        <dbReference type="EMBL" id="WMI40086.1"/>
    </source>
</evidence>
<organism evidence="8">
    <name type="scientific">Rhizoctonia cerealis megabirnavirus-like virus</name>
    <dbReference type="NCBI Taxonomy" id="3068669"/>
    <lineage>
        <taxon>Viruses</taxon>
        <taxon>Riboviria</taxon>
        <taxon>Orthornavirae</taxon>
        <taxon>Duplornaviricota</taxon>
        <taxon>Chrymotiviricetes</taxon>
        <taxon>Ghabrivirales</taxon>
        <taxon>Alphatotivirineae</taxon>
        <taxon>Megabirnaviridae</taxon>
    </lineage>
</organism>
<proteinExistence type="predicted"/>
<evidence type="ECO:0000256" key="5">
    <source>
        <dbReference type="ARBA" id="ARBA00022741"/>
    </source>
</evidence>
<evidence type="ECO:0000256" key="1">
    <source>
        <dbReference type="ARBA" id="ARBA00012494"/>
    </source>
</evidence>
<dbReference type="Pfam" id="PF02123">
    <property type="entry name" value="RdRP_4"/>
    <property type="match status" value="1"/>
</dbReference>
<dbReference type="EMBL" id="OQ999679">
    <property type="protein sequence ID" value="WMI40086.1"/>
    <property type="molecule type" value="Genomic_RNA"/>
</dbReference>
<evidence type="ECO:0000256" key="3">
    <source>
        <dbReference type="ARBA" id="ARBA00022679"/>
    </source>
</evidence>
<comment type="catalytic activity">
    <reaction evidence="6 7">
        <text>RNA(n) + a ribonucleoside 5'-triphosphate = RNA(n+1) + diphosphate</text>
        <dbReference type="Rhea" id="RHEA:21248"/>
        <dbReference type="Rhea" id="RHEA-COMP:14527"/>
        <dbReference type="Rhea" id="RHEA-COMP:17342"/>
        <dbReference type="ChEBI" id="CHEBI:33019"/>
        <dbReference type="ChEBI" id="CHEBI:61557"/>
        <dbReference type="ChEBI" id="CHEBI:140395"/>
        <dbReference type="EC" id="2.7.7.48"/>
    </reaction>
</comment>